<feature type="transmembrane region" description="Helical" evidence="3">
    <location>
        <begin position="173"/>
        <end position="192"/>
    </location>
</feature>
<keyword evidence="6" id="KW-1185">Reference proteome</keyword>
<dbReference type="InterPro" id="IPR004089">
    <property type="entry name" value="MCPsignal_dom"/>
</dbReference>
<feature type="domain" description="Methyl-accepting transducer" evidence="4">
    <location>
        <begin position="239"/>
        <end position="475"/>
    </location>
</feature>
<dbReference type="OrthoDB" id="2166737at2"/>
<comment type="caution">
    <text evidence="5">The sequence shown here is derived from an EMBL/GenBank/DDBJ whole genome shotgun (WGS) entry which is preliminary data.</text>
</comment>
<accession>A0A559JIV1</accession>
<dbReference type="PANTHER" id="PTHR32089:SF112">
    <property type="entry name" value="LYSOZYME-LIKE PROTEIN-RELATED"/>
    <property type="match status" value="1"/>
</dbReference>
<proteinExistence type="predicted"/>
<dbReference type="SMART" id="SM00283">
    <property type="entry name" value="MA"/>
    <property type="match status" value="1"/>
</dbReference>
<gene>
    <name evidence="5" type="ORF">FPZ45_12690</name>
</gene>
<protein>
    <recommendedName>
        <fullName evidence="4">Methyl-accepting transducer domain-containing protein</fullName>
    </recommendedName>
</protein>
<evidence type="ECO:0000256" key="1">
    <source>
        <dbReference type="ARBA" id="ARBA00023224"/>
    </source>
</evidence>
<evidence type="ECO:0000313" key="5">
    <source>
        <dbReference type="EMBL" id="TVX99798.1"/>
    </source>
</evidence>
<keyword evidence="1 2" id="KW-0807">Transducer</keyword>
<evidence type="ECO:0000256" key="2">
    <source>
        <dbReference type="PROSITE-ProRule" id="PRU00284"/>
    </source>
</evidence>
<name>A0A559JIV1_9BACL</name>
<dbReference type="Proteomes" id="UP000316330">
    <property type="component" value="Unassembled WGS sequence"/>
</dbReference>
<dbReference type="Gene3D" id="1.10.287.950">
    <property type="entry name" value="Methyl-accepting chemotaxis protein"/>
    <property type="match status" value="1"/>
</dbReference>
<dbReference type="GO" id="GO:0016020">
    <property type="term" value="C:membrane"/>
    <property type="evidence" value="ECO:0007669"/>
    <property type="project" value="InterPro"/>
</dbReference>
<keyword evidence="3" id="KW-1133">Transmembrane helix</keyword>
<feature type="transmembrane region" description="Helical" evidence="3">
    <location>
        <begin position="122"/>
        <end position="138"/>
    </location>
</feature>
<dbReference type="PROSITE" id="PS50111">
    <property type="entry name" value="CHEMOTAXIS_TRANSDUC_2"/>
    <property type="match status" value="1"/>
</dbReference>
<reference evidence="5 6" key="1">
    <citation type="submission" date="2019-07" db="EMBL/GenBank/DDBJ databases">
        <authorList>
            <person name="Kim J."/>
        </authorList>
    </citation>
    <scope>NUCLEOTIDE SEQUENCE [LARGE SCALE GENOMIC DNA]</scope>
    <source>
        <strain evidence="5 6">G13</strain>
    </source>
</reference>
<keyword evidence="3" id="KW-0812">Transmembrane</keyword>
<sequence>MSEMQTKGRRRSGRCPQRMIMMIRQKNKFMLGLTCGTVLISLVAHLLHRVYQVFDHQTGMAHATVHSSAWLLNIILLIPIAFSLFAFIQYRRDQEHPVIPYLNTLAMTFASMSMIAGAGGMVEFHFSIFMVVAIIAYYEDWRLISLSTALFAIQHVLGFFVPELVFGVAHYPFSMILLHAIFLLLTSGATLLQMHSKKKVTAALEAEKAKKQEDLLSVLESVKVLSQDLQQTSSHVSIKSEQAVQSNTEMLTSFQQVSAGLEDQNESILTIEDNLQGIHQMIQQTSLSSHQMQEKAVHTENVLSDAKQYIESLFEQTLVVSKTIHTATETIMARNHSSQKVEDIVSSIQNISEQTNLLALNASIEAARAGEYGKGFAVVASEIRKLAEQSRQGTDEIGNILNTIRIESEASVSQMEAGKQAVDQSVGKAESAASSFQLLMESIREMGYLTQQLNQSIGQVEIKSDGIASEMTNISAVTEESVAAVQQLYGVSETLMTSANQIDQELSRLVDISQALKQKFS</sequence>
<feature type="transmembrane region" description="Helical" evidence="3">
    <location>
        <begin position="143"/>
        <end position="161"/>
    </location>
</feature>
<evidence type="ECO:0000256" key="3">
    <source>
        <dbReference type="SAM" id="Phobius"/>
    </source>
</evidence>
<dbReference type="Pfam" id="PF00015">
    <property type="entry name" value="MCPsignal"/>
    <property type="match status" value="1"/>
</dbReference>
<dbReference type="PANTHER" id="PTHR32089">
    <property type="entry name" value="METHYL-ACCEPTING CHEMOTAXIS PROTEIN MCPB"/>
    <property type="match status" value="1"/>
</dbReference>
<dbReference type="GO" id="GO:0007165">
    <property type="term" value="P:signal transduction"/>
    <property type="evidence" value="ECO:0007669"/>
    <property type="project" value="UniProtKB-KW"/>
</dbReference>
<organism evidence="5 6">
    <name type="scientific">Cohnella terricola</name>
    <dbReference type="NCBI Taxonomy" id="1289167"/>
    <lineage>
        <taxon>Bacteria</taxon>
        <taxon>Bacillati</taxon>
        <taxon>Bacillota</taxon>
        <taxon>Bacilli</taxon>
        <taxon>Bacillales</taxon>
        <taxon>Paenibacillaceae</taxon>
        <taxon>Cohnella</taxon>
    </lineage>
</organism>
<evidence type="ECO:0000259" key="4">
    <source>
        <dbReference type="PROSITE" id="PS50111"/>
    </source>
</evidence>
<dbReference type="AlphaFoldDB" id="A0A559JIV1"/>
<evidence type="ECO:0000313" key="6">
    <source>
        <dbReference type="Proteomes" id="UP000316330"/>
    </source>
</evidence>
<dbReference type="EMBL" id="VNJJ01000006">
    <property type="protein sequence ID" value="TVX99798.1"/>
    <property type="molecule type" value="Genomic_DNA"/>
</dbReference>
<keyword evidence="3" id="KW-0472">Membrane</keyword>
<dbReference type="SUPFAM" id="SSF58104">
    <property type="entry name" value="Methyl-accepting chemotaxis protein (MCP) signaling domain"/>
    <property type="match status" value="1"/>
</dbReference>
<feature type="transmembrane region" description="Helical" evidence="3">
    <location>
        <begin position="70"/>
        <end position="88"/>
    </location>
</feature>